<dbReference type="AlphaFoldDB" id="A0A2P8FTD1"/>
<sequence>MKNASQMNKALTFSSRVNLFFHCLRAAAITIHAFRKRLRK</sequence>
<dbReference type="EMBL" id="PYGK01000014">
    <property type="protein sequence ID" value="PSL24961.1"/>
    <property type="molecule type" value="Genomic_DNA"/>
</dbReference>
<proteinExistence type="predicted"/>
<dbReference type="Proteomes" id="UP000240978">
    <property type="component" value="Unassembled WGS sequence"/>
</dbReference>
<evidence type="ECO:0000313" key="1">
    <source>
        <dbReference type="EMBL" id="PSL24961.1"/>
    </source>
</evidence>
<reference evidence="1 2" key="1">
    <citation type="submission" date="2018-03" db="EMBL/GenBank/DDBJ databases">
        <title>Genomic Encyclopedia of Archaeal and Bacterial Type Strains, Phase II (KMG-II): from individual species to whole genera.</title>
        <authorList>
            <person name="Goeker M."/>
        </authorList>
    </citation>
    <scope>NUCLEOTIDE SEQUENCE [LARGE SCALE GENOMIC DNA]</scope>
    <source>
        <strain evidence="1 2">DSM 18107</strain>
    </source>
</reference>
<accession>A0A2P8FTD1</accession>
<comment type="caution">
    <text evidence="1">The sequence shown here is derived from an EMBL/GenBank/DDBJ whole genome shotgun (WGS) entry which is preliminary data.</text>
</comment>
<protein>
    <submittedName>
        <fullName evidence="1">Uncharacterized protein</fullName>
    </submittedName>
</protein>
<evidence type="ECO:0000313" key="2">
    <source>
        <dbReference type="Proteomes" id="UP000240978"/>
    </source>
</evidence>
<gene>
    <name evidence="1" type="ORF">CLV42_114110</name>
</gene>
<organism evidence="1 2">
    <name type="scientific">Chitinophaga ginsengisoli</name>
    <dbReference type="NCBI Taxonomy" id="363837"/>
    <lineage>
        <taxon>Bacteria</taxon>
        <taxon>Pseudomonadati</taxon>
        <taxon>Bacteroidota</taxon>
        <taxon>Chitinophagia</taxon>
        <taxon>Chitinophagales</taxon>
        <taxon>Chitinophagaceae</taxon>
        <taxon>Chitinophaga</taxon>
    </lineage>
</organism>
<name>A0A2P8FTD1_9BACT</name>
<keyword evidence="2" id="KW-1185">Reference proteome</keyword>